<keyword evidence="5" id="KW-0407">Ion channel</keyword>
<keyword evidence="9" id="KW-0675">Receptor</keyword>
<dbReference type="Proteomes" id="UP000762676">
    <property type="component" value="Unassembled WGS sequence"/>
</dbReference>
<dbReference type="SUPFAM" id="SSF90112">
    <property type="entry name" value="Neurotransmitter-gated ion-channel transmembrane pore"/>
    <property type="match status" value="1"/>
</dbReference>
<feature type="signal peptide" evidence="5">
    <location>
        <begin position="1"/>
        <end position="22"/>
    </location>
</feature>
<dbReference type="PRINTS" id="PR00252">
    <property type="entry name" value="NRIONCHANNEL"/>
</dbReference>
<comment type="similarity">
    <text evidence="5">Belongs to the ligand-gated ion channel (TC 1.A.9) family.</text>
</comment>
<organism evidence="9 10">
    <name type="scientific">Elysia marginata</name>
    <dbReference type="NCBI Taxonomy" id="1093978"/>
    <lineage>
        <taxon>Eukaryota</taxon>
        <taxon>Metazoa</taxon>
        <taxon>Spiralia</taxon>
        <taxon>Lophotrochozoa</taxon>
        <taxon>Mollusca</taxon>
        <taxon>Gastropoda</taxon>
        <taxon>Heterobranchia</taxon>
        <taxon>Euthyneura</taxon>
        <taxon>Panpulmonata</taxon>
        <taxon>Sacoglossa</taxon>
        <taxon>Placobranchoidea</taxon>
        <taxon>Plakobranchidae</taxon>
        <taxon>Elysia</taxon>
    </lineage>
</organism>
<dbReference type="InterPro" id="IPR018000">
    <property type="entry name" value="Neurotransmitter_ion_chnl_CS"/>
</dbReference>
<feature type="domain" description="Neurotransmitter-gated ion-channel transmembrane" evidence="8">
    <location>
        <begin position="242"/>
        <end position="334"/>
    </location>
</feature>
<keyword evidence="2 5" id="KW-0812">Transmembrane</keyword>
<evidence type="ECO:0000313" key="10">
    <source>
        <dbReference type="Proteomes" id="UP000762676"/>
    </source>
</evidence>
<dbReference type="InterPro" id="IPR006029">
    <property type="entry name" value="Neurotrans-gated_channel_TM"/>
</dbReference>
<evidence type="ECO:0000256" key="6">
    <source>
        <dbReference type="SAM" id="MobiDB-lite"/>
    </source>
</evidence>
<proteinExistence type="inferred from homology"/>
<dbReference type="GO" id="GO:0005230">
    <property type="term" value="F:extracellular ligand-gated monoatomic ion channel activity"/>
    <property type="evidence" value="ECO:0007669"/>
    <property type="project" value="InterPro"/>
</dbReference>
<feature type="transmembrane region" description="Helical" evidence="5">
    <location>
        <begin position="267"/>
        <end position="288"/>
    </location>
</feature>
<dbReference type="GO" id="GO:0004888">
    <property type="term" value="F:transmembrane signaling receptor activity"/>
    <property type="evidence" value="ECO:0007669"/>
    <property type="project" value="InterPro"/>
</dbReference>
<dbReference type="EMBL" id="BMAT01012398">
    <property type="protein sequence ID" value="GFR91505.1"/>
    <property type="molecule type" value="Genomic_DNA"/>
</dbReference>
<evidence type="ECO:0000256" key="4">
    <source>
        <dbReference type="ARBA" id="ARBA00023136"/>
    </source>
</evidence>
<evidence type="ECO:0000259" key="8">
    <source>
        <dbReference type="Pfam" id="PF02932"/>
    </source>
</evidence>
<dbReference type="CDD" id="cd18989">
    <property type="entry name" value="LGIC_ECD_cation"/>
    <property type="match status" value="1"/>
</dbReference>
<keyword evidence="5" id="KW-0813">Transport</keyword>
<feature type="region of interest" description="Disordered" evidence="6">
    <location>
        <begin position="373"/>
        <end position="394"/>
    </location>
</feature>
<dbReference type="InterPro" id="IPR038050">
    <property type="entry name" value="Neuro_actylchol_rec"/>
</dbReference>
<dbReference type="CDD" id="cd19051">
    <property type="entry name" value="LGIC_TM_cation"/>
    <property type="match status" value="1"/>
</dbReference>
<dbReference type="Gene3D" id="1.20.58.390">
    <property type="entry name" value="Neurotransmitter-gated ion-channel transmembrane domain"/>
    <property type="match status" value="1"/>
</dbReference>
<keyword evidence="3 5" id="KW-1133">Transmembrane helix</keyword>
<dbReference type="Pfam" id="PF02931">
    <property type="entry name" value="Neur_chan_LBD"/>
    <property type="match status" value="1"/>
</dbReference>
<feature type="chain" id="PRO_5043099012" evidence="5">
    <location>
        <begin position="23"/>
        <end position="457"/>
    </location>
</feature>
<feature type="transmembrane region" description="Helical" evidence="5">
    <location>
        <begin position="435"/>
        <end position="456"/>
    </location>
</feature>
<evidence type="ECO:0000256" key="5">
    <source>
        <dbReference type="RuleBase" id="RU000687"/>
    </source>
</evidence>
<evidence type="ECO:0000256" key="1">
    <source>
        <dbReference type="ARBA" id="ARBA00004141"/>
    </source>
</evidence>
<feature type="transmembrane region" description="Helical" evidence="5">
    <location>
        <begin position="300"/>
        <end position="322"/>
    </location>
</feature>
<comment type="subcellular location">
    <subcellularLocation>
        <location evidence="1">Membrane</location>
        <topology evidence="1">Multi-pass membrane protein</topology>
    </subcellularLocation>
</comment>
<accession>A0AAV4H4L3</accession>
<dbReference type="InterPro" id="IPR006201">
    <property type="entry name" value="Neur_channel"/>
</dbReference>
<feature type="transmembrane region" description="Helical" evidence="5">
    <location>
        <begin position="238"/>
        <end position="260"/>
    </location>
</feature>
<sequence length="457" mass="50291">MGLLGVTGILLPFVLTLHVSQAGSYDQHRSIHATLLDSGQYNRLQRPLRDQGDVLRVMAMFELVSIVEINDVIQSFKCNGFFGLLWQDELLQWNSSAYGGARAITPGVTSVFLPKMILLNTLGDRDIFEDDNAPLSVSSNGSVIWVPGSIFPTSCRLDLTKFPFDEQHCDIQMIGMNFDANEMQFVVAEKAMRTAFYTPNGQWDITRSSLTTPNITVGWTTQSSILVSFDLKRKPASLILSTLLPVVFLSLLNCLVFVIPVDSGEKISYGITVLLALALFMSIMSGMLPSSSESLPLIMYYIFILLAISVLTVVDSIIIVWLHHKQEASKARTEVSLFIWCRGLLKKSTSKKATFNVPSVMAKIRAPHVAVGPLQRPDESIPESKKKATPGGRPCNVNHLQDIKKSRLLHPGAKGSEGVANGNKYKQVAAHLNRISLAVFGLVWFSVTVGFMAAVMS</sequence>
<evidence type="ECO:0000256" key="3">
    <source>
        <dbReference type="ARBA" id="ARBA00022989"/>
    </source>
</evidence>
<dbReference type="PANTHER" id="PTHR18945">
    <property type="entry name" value="NEUROTRANSMITTER GATED ION CHANNEL"/>
    <property type="match status" value="1"/>
</dbReference>
<evidence type="ECO:0000313" key="9">
    <source>
        <dbReference type="EMBL" id="GFR91505.1"/>
    </source>
</evidence>
<comment type="caution">
    <text evidence="9">The sequence shown here is derived from an EMBL/GenBank/DDBJ whole genome shotgun (WGS) entry which is preliminary data.</text>
</comment>
<dbReference type="Pfam" id="PF02932">
    <property type="entry name" value="Neur_chan_memb"/>
    <property type="match status" value="1"/>
</dbReference>
<dbReference type="InterPro" id="IPR036719">
    <property type="entry name" value="Neuro-gated_channel_TM_sf"/>
</dbReference>
<dbReference type="PROSITE" id="PS00236">
    <property type="entry name" value="NEUROTR_ION_CHANNEL"/>
    <property type="match status" value="1"/>
</dbReference>
<dbReference type="SUPFAM" id="SSF63712">
    <property type="entry name" value="Nicotinic receptor ligand binding domain-like"/>
    <property type="match status" value="1"/>
</dbReference>
<protein>
    <submittedName>
        <fullName evidence="9">Neuronal acetylcholine receptor subunit alpha-3</fullName>
    </submittedName>
</protein>
<name>A0AAV4H4L3_9GAST</name>
<gene>
    <name evidence="9" type="ORF">ElyMa_006177300</name>
</gene>
<feature type="compositionally biased region" description="Basic and acidic residues" evidence="6">
    <location>
        <begin position="376"/>
        <end position="386"/>
    </location>
</feature>
<evidence type="ECO:0000259" key="7">
    <source>
        <dbReference type="Pfam" id="PF02931"/>
    </source>
</evidence>
<feature type="domain" description="Neurotransmitter-gated ion-channel ligand-binding" evidence="7">
    <location>
        <begin position="33"/>
        <end position="235"/>
    </location>
</feature>
<keyword evidence="5" id="KW-0732">Signal</keyword>
<dbReference type="InterPro" id="IPR006202">
    <property type="entry name" value="Neur_chan_lig-bd"/>
</dbReference>
<dbReference type="Gene3D" id="2.70.170.10">
    <property type="entry name" value="Neurotransmitter-gated ion-channel ligand-binding domain"/>
    <property type="match status" value="1"/>
</dbReference>
<keyword evidence="5" id="KW-0406">Ion transport</keyword>
<dbReference type="InterPro" id="IPR036734">
    <property type="entry name" value="Neur_chan_lig-bd_sf"/>
</dbReference>
<dbReference type="GO" id="GO:0016020">
    <property type="term" value="C:membrane"/>
    <property type="evidence" value="ECO:0007669"/>
    <property type="project" value="UniProtKB-SubCell"/>
</dbReference>
<keyword evidence="10" id="KW-1185">Reference proteome</keyword>
<evidence type="ECO:0000256" key="2">
    <source>
        <dbReference type="ARBA" id="ARBA00022692"/>
    </source>
</evidence>
<dbReference type="AlphaFoldDB" id="A0AAV4H4L3"/>
<keyword evidence="4 5" id="KW-0472">Membrane</keyword>
<reference evidence="9 10" key="1">
    <citation type="journal article" date="2021" name="Elife">
        <title>Chloroplast acquisition without the gene transfer in kleptoplastic sea slugs, Plakobranchus ocellatus.</title>
        <authorList>
            <person name="Maeda T."/>
            <person name="Takahashi S."/>
            <person name="Yoshida T."/>
            <person name="Shimamura S."/>
            <person name="Takaki Y."/>
            <person name="Nagai Y."/>
            <person name="Toyoda A."/>
            <person name="Suzuki Y."/>
            <person name="Arimoto A."/>
            <person name="Ishii H."/>
            <person name="Satoh N."/>
            <person name="Nishiyama T."/>
            <person name="Hasebe M."/>
            <person name="Maruyama T."/>
            <person name="Minagawa J."/>
            <person name="Obokata J."/>
            <person name="Shigenobu S."/>
        </authorList>
    </citation>
    <scope>NUCLEOTIDE SEQUENCE [LARGE SCALE GENOMIC DNA]</scope>
</reference>